<evidence type="ECO:0000313" key="3">
    <source>
        <dbReference type="Proteomes" id="UP000474777"/>
    </source>
</evidence>
<accession>A0A6B3LNH1</accession>
<proteinExistence type="predicted"/>
<dbReference type="EMBL" id="JAAGWD010000004">
    <property type="protein sequence ID" value="NEM98329.1"/>
    <property type="molecule type" value="Genomic_DNA"/>
</dbReference>
<dbReference type="RefSeq" id="WP_163915211.1">
    <property type="nucleotide sequence ID" value="NZ_JAAGWD010000004.1"/>
</dbReference>
<keyword evidence="1" id="KW-0812">Transmembrane</keyword>
<comment type="caution">
    <text evidence="2">The sequence shown here is derived from an EMBL/GenBank/DDBJ whole genome shotgun (WGS) entry which is preliminary data.</text>
</comment>
<protein>
    <submittedName>
        <fullName evidence="2">Uncharacterized protein</fullName>
    </submittedName>
</protein>
<gene>
    <name evidence="2" type="ORF">GXP69_11535</name>
</gene>
<keyword evidence="3" id="KW-1185">Reference proteome</keyword>
<reference evidence="2 3" key="1">
    <citation type="submission" date="2020-02" db="EMBL/GenBank/DDBJ databases">
        <authorList>
            <person name="Kim M.K."/>
        </authorList>
    </citation>
    <scope>NUCLEOTIDE SEQUENCE [LARGE SCALE GENOMIC DNA]</scope>
    <source>
        <strain evidence="2 3">BT327</strain>
    </source>
</reference>
<organism evidence="2 3">
    <name type="scientific">Pontibacter burrus</name>
    <dbReference type="NCBI Taxonomy" id="2704466"/>
    <lineage>
        <taxon>Bacteria</taxon>
        <taxon>Pseudomonadati</taxon>
        <taxon>Bacteroidota</taxon>
        <taxon>Cytophagia</taxon>
        <taxon>Cytophagales</taxon>
        <taxon>Hymenobacteraceae</taxon>
        <taxon>Pontibacter</taxon>
    </lineage>
</organism>
<dbReference type="Proteomes" id="UP000474777">
    <property type="component" value="Unassembled WGS sequence"/>
</dbReference>
<evidence type="ECO:0000256" key="1">
    <source>
        <dbReference type="SAM" id="Phobius"/>
    </source>
</evidence>
<evidence type="ECO:0000313" key="2">
    <source>
        <dbReference type="EMBL" id="NEM98329.1"/>
    </source>
</evidence>
<feature type="transmembrane region" description="Helical" evidence="1">
    <location>
        <begin position="12"/>
        <end position="30"/>
    </location>
</feature>
<keyword evidence="1" id="KW-1133">Transmembrane helix</keyword>
<sequence length="78" mass="8828">MQPVEQVNKIFIAKLFLLFGLLYLGFVLEVPQFVKASEKKPKGGSYASPAHEEEPMLIKNLYYQLVSGELPDKEEVSI</sequence>
<name>A0A6B3LNH1_9BACT</name>
<dbReference type="AlphaFoldDB" id="A0A6B3LNH1"/>
<keyword evidence="1" id="KW-0472">Membrane</keyword>